<dbReference type="SUPFAM" id="SSF53098">
    <property type="entry name" value="Ribonuclease H-like"/>
    <property type="match status" value="1"/>
</dbReference>
<feature type="domain" description="Integrase catalytic" evidence="1">
    <location>
        <begin position="61"/>
        <end position="224"/>
    </location>
</feature>
<dbReference type="Pfam" id="PF13683">
    <property type="entry name" value="rve_3"/>
    <property type="match status" value="1"/>
</dbReference>
<evidence type="ECO:0000313" key="2">
    <source>
        <dbReference type="EMBL" id="RWR21493.1"/>
    </source>
</evidence>
<dbReference type="GO" id="GO:0015074">
    <property type="term" value="P:DNA integration"/>
    <property type="evidence" value="ECO:0007669"/>
    <property type="project" value="InterPro"/>
</dbReference>
<proteinExistence type="predicted"/>
<dbReference type="PANTHER" id="PTHR47515">
    <property type="entry name" value="LOW CALCIUM RESPONSE LOCUS PROTEIN T"/>
    <property type="match status" value="1"/>
</dbReference>
<dbReference type="AlphaFoldDB" id="A0A443JLW3"/>
<evidence type="ECO:0000313" key="3">
    <source>
        <dbReference type="Proteomes" id="UP000284476"/>
    </source>
</evidence>
<dbReference type="PANTHER" id="PTHR47515:SF1">
    <property type="entry name" value="BLR2054 PROTEIN"/>
    <property type="match status" value="1"/>
</dbReference>
<dbReference type="InterPro" id="IPR001584">
    <property type="entry name" value="Integrase_cat-core"/>
</dbReference>
<dbReference type="Proteomes" id="UP000284476">
    <property type="component" value="Unassembled WGS sequence"/>
</dbReference>
<name>A0A443JLW3_9RHOB</name>
<dbReference type="GO" id="GO:0003676">
    <property type="term" value="F:nucleic acid binding"/>
    <property type="evidence" value="ECO:0007669"/>
    <property type="project" value="InterPro"/>
</dbReference>
<dbReference type="EMBL" id="SAUZ01000009">
    <property type="protein sequence ID" value="RWR21493.1"/>
    <property type="molecule type" value="Genomic_DNA"/>
</dbReference>
<dbReference type="PROSITE" id="PS50994">
    <property type="entry name" value="INTEGRASE"/>
    <property type="match status" value="1"/>
</dbReference>
<dbReference type="InterPro" id="IPR036397">
    <property type="entry name" value="RNaseH_sf"/>
</dbReference>
<dbReference type="InterPro" id="IPR012337">
    <property type="entry name" value="RNaseH-like_sf"/>
</dbReference>
<organism evidence="2 3">
    <name type="scientific">Paenirhodobacter populi</name>
    <dbReference type="NCBI Taxonomy" id="2306993"/>
    <lineage>
        <taxon>Bacteria</taxon>
        <taxon>Pseudomonadati</taxon>
        <taxon>Pseudomonadota</taxon>
        <taxon>Alphaproteobacteria</taxon>
        <taxon>Rhodobacterales</taxon>
        <taxon>Rhodobacter group</taxon>
        <taxon>Paenirhodobacter</taxon>
    </lineage>
</organism>
<dbReference type="Gene3D" id="3.30.420.10">
    <property type="entry name" value="Ribonuclease H-like superfamily/Ribonuclease H"/>
    <property type="match status" value="1"/>
</dbReference>
<reference evidence="2 3" key="1">
    <citation type="submission" date="2019-01" db="EMBL/GenBank/DDBJ databases">
        <title>Sinorhodobacter populi sp. nov. isolated from the symptomatic bark tissue of Populus euramericana canker.</title>
        <authorList>
            <person name="Xu G."/>
        </authorList>
    </citation>
    <scope>NUCLEOTIDE SEQUENCE [LARGE SCALE GENOMIC DNA]</scope>
    <source>
        <strain evidence="2 3">SK2B-1</strain>
    </source>
</reference>
<protein>
    <submittedName>
        <fullName evidence="2">Transposase</fullName>
    </submittedName>
</protein>
<gene>
    <name evidence="2" type="ORF">D2T30_09165</name>
</gene>
<accession>A0A443JLW3</accession>
<evidence type="ECO:0000259" key="1">
    <source>
        <dbReference type="PROSITE" id="PS50994"/>
    </source>
</evidence>
<sequence length="231" mass="25656">MAPGLGLNKATYNLLFFAPSRGRGCDVLGDFSQKALAGLQSAAKHLDEPSNRSHPLETRRPIAVPEAENERRSLDFISDALTDNRRFRVLAVVDDFTHECLTLVADTSLSGARVVRELDAVIARRGCPGTIVSDNGTEFTSMAILSWCQRTEIAWHHIAPGKPMQNGFIESLNGRFRDEFLNEVLSSTLADARTQIASWKEDYNRHRPHSALGNVPPTEFAMKIRLEKRAA</sequence>
<comment type="caution">
    <text evidence="2">The sequence shown here is derived from an EMBL/GenBank/DDBJ whole genome shotgun (WGS) entry which is preliminary data.</text>
</comment>